<dbReference type="AlphaFoldDB" id="A0A0F9QT12"/>
<feature type="coiled-coil region" evidence="1">
    <location>
        <begin position="45"/>
        <end position="72"/>
    </location>
</feature>
<evidence type="ECO:0000256" key="1">
    <source>
        <dbReference type="SAM" id="Coils"/>
    </source>
</evidence>
<reference evidence="2" key="1">
    <citation type="journal article" date="2015" name="Nature">
        <title>Complex archaea that bridge the gap between prokaryotes and eukaryotes.</title>
        <authorList>
            <person name="Spang A."/>
            <person name="Saw J.H."/>
            <person name="Jorgensen S.L."/>
            <person name="Zaremba-Niedzwiedzka K."/>
            <person name="Martijn J."/>
            <person name="Lind A.E."/>
            <person name="van Eijk R."/>
            <person name="Schleper C."/>
            <person name="Guy L."/>
            <person name="Ettema T.J."/>
        </authorList>
    </citation>
    <scope>NUCLEOTIDE SEQUENCE</scope>
</reference>
<sequence>MQVDIGELRREEERAKRLAEDALIALAGAGITTPLEGFYLAPHTLRRAIHDLRDERDQAQAENERLKAALRLLIPFVEDAWQGSRGCLMPNCVLEAGHTKECPIGIGRAALDWTLQVEVEGTQEEVMQAIRQGREKRVEATGRKVVEAEKRIQHPISSWILDLEAALAEEDADDDPD</sequence>
<protein>
    <submittedName>
        <fullName evidence="2">Uncharacterized protein</fullName>
    </submittedName>
</protein>
<comment type="caution">
    <text evidence="2">The sequence shown here is derived from an EMBL/GenBank/DDBJ whole genome shotgun (WGS) entry which is preliminary data.</text>
</comment>
<proteinExistence type="predicted"/>
<keyword evidence="1" id="KW-0175">Coiled coil</keyword>
<accession>A0A0F9QT12</accession>
<dbReference type="EMBL" id="LAZR01001720">
    <property type="protein sequence ID" value="KKN40182.1"/>
    <property type="molecule type" value="Genomic_DNA"/>
</dbReference>
<organism evidence="2">
    <name type="scientific">marine sediment metagenome</name>
    <dbReference type="NCBI Taxonomy" id="412755"/>
    <lineage>
        <taxon>unclassified sequences</taxon>
        <taxon>metagenomes</taxon>
        <taxon>ecological metagenomes</taxon>
    </lineage>
</organism>
<evidence type="ECO:0000313" key="2">
    <source>
        <dbReference type="EMBL" id="KKN40182.1"/>
    </source>
</evidence>
<name>A0A0F9QT12_9ZZZZ</name>
<gene>
    <name evidence="2" type="ORF">LCGC14_0736140</name>
</gene>